<comment type="caution">
    <text evidence="9">The sequence shown here is derived from an EMBL/GenBank/DDBJ whole genome shotgun (WGS) entry which is preliminary data.</text>
</comment>
<gene>
    <name evidence="9" type="ORF">L1785_02555</name>
</gene>
<sequence>MLHHRTTATADPAPAATADRSSVAPPAPTSRRAGLVAGSVGMALLVAAVLSWRAPDPSSAALTPEAPEPPAAVAVRPDPWPRPAPAPAQAPAAAEYDLTALPFPSPIDLLPAGLPQATVADVAELPRLSATPVAVAIPVWTAPDDTVPPVLALRDHNYADPARWVVTQSQGDWVQVLLPEGRLALPSQDPSRVNHAAGWVRSADVTLTPEPSSAVVDLSDRSVTVTAPSGGAETIPAGVGAPVTPTPPGLGQVLTIAESQVGLAVYTSLQSEAIDSFLGSGGAMVAFHVGPGQGREVSNGCLRLTAAGLEAMRALPVGAPILVRP</sequence>
<dbReference type="CDD" id="cd16913">
    <property type="entry name" value="YkuD_like"/>
    <property type="match status" value="1"/>
</dbReference>
<organism evidence="9 10">
    <name type="scientific">Antribacter soli</name>
    <dbReference type="NCBI Taxonomy" id="2910976"/>
    <lineage>
        <taxon>Bacteria</taxon>
        <taxon>Bacillati</taxon>
        <taxon>Actinomycetota</taxon>
        <taxon>Actinomycetes</taxon>
        <taxon>Micrococcales</taxon>
        <taxon>Promicromonosporaceae</taxon>
        <taxon>Antribacter</taxon>
    </lineage>
</organism>
<keyword evidence="4 6" id="KW-0573">Peptidoglycan synthesis</keyword>
<keyword evidence="2" id="KW-0808">Transferase</keyword>
<evidence type="ECO:0000256" key="6">
    <source>
        <dbReference type="PROSITE-ProRule" id="PRU01373"/>
    </source>
</evidence>
<proteinExistence type="predicted"/>
<dbReference type="GO" id="GO:0016740">
    <property type="term" value="F:transferase activity"/>
    <property type="evidence" value="ECO:0007669"/>
    <property type="project" value="UniProtKB-KW"/>
</dbReference>
<evidence type="ECO:0000256" key="1">
    <source>
        <dbReference type="ARBA" id="ARBA00004752"/>
    </source>
</evidence>
<feature type="domain" description="L,D-TPase catalytic" evidence="8">
    <location>
        <begin position="212"/>
        <end position="324"/>
    </location>
</feature>
<keyword evidence="5 6" id="KW-0961">Cell wall biogenesis/degradation</keyword>
<dbReference type="GO" id="GO:0009252">
    <property type="term" value="P:peptidoglycan biosynthetic process"/>
    <property type="evidence" value="ECO:0007669"/>
    <property type="project" value="UniProtKB-KW"/>
</dbReference>
<dbReference type="AlphaFoldDB" id="A0AA41U5Y2"/>
<evidence type="ECO:0000256" key="5">
    <source>
        <dbReference type="ARBA" id="ARBA00023316"/>
    </source>
</evidence>
<keyword evidence="10" id="KW-1185">Reference proteome</keyword>
<feature type="region of interest" description="Disordered" evidence="7">
    <location>
        <begin position="56"/>
        <end position="91"/>
    </location>
</feature>
<dbReference type="PROSITE" id="PS52029">
    <property type="entry name" value="LD_TPASE"/>
    <property type="match status" value="1"/>
</dbReference>
<evidence type="ECO:0000256" key="4">
    <source>
        <dbReference type="ARBA" id="ARBA00022984"/>
    </source>
</evidence>
<feature type="region of interest" description="Disordered" evidence="7">
    <location>
        <begin position="1"/>
        <end position="31"/>
    </location>
</feature>
<dbReference type="InterPro" id="IPR005490">
    <property type="entry name" value="LD_TPept_cat_dom"/>
</dbReference>
<evidence type="ECO:0000256" key="2">
    <source>
        <dbReference type="ARBA" id="ARBA00022679"/>
    </source>
</evidence>
<dbReference type="Proteomes" id="UP001165405">
    <property type="component" value="Unassembled WGS sequence"/>
</dbReference>
<feature type="compositionally biased region" description="Low complexity" evidence="7">
    <location>
        <begin position="7"/>
        <end position="19"/>
    </location>
</feature>
<feature type="compositionally biased region" description="Pro residues" evidence="7">
    <location>
        <begin position="78"/>
        <end position="88"/>
    </location>
</feature>
<dbReference type="SUPFAM" id="SSF141523">
    <property type="entry name" value="L,D-transpeptidase catalytic domain-like"/>
    <property type="match status" value="1"/>
</dbReference>
<dbReference type="Gene3D" id="2.40.440.10">
    <property type="entry name" value="L,D-transpeptidase catalytic domain-like"/>
    <property type="match status" value="1"/>
</dbReference>
<reference evidence="9" key="1">
    <citation type="submission" date="2022-01" db="EMBL/GenBank/DDBJ databases">
        <title>Antribacter sp. nov., isolated from Guizhou of China.</title>
        <authorList>
            <person name="Chengliang C."/>
            <person name="Ya Z."/>
        </authorList>
    </citation>
    <scope>NUCLEOTIDE SEQUENCE</scope>
    <source>
        <strain evidence="9">KLBMP 9083</strain>
    </source>
</reference>
<comment type="pathway">
    <text evidence="1 6">Cell wall biogenesis; peptidoglycan biosynthesis.</text>
</comment>
<feature type="compositionally biased region" description="Low complexity" evidence="7">
    <location>
        <begin position="57"/>
        <end position="77"/>
    </location>
</feature>
<feature type="active site" description="Nucleophile" evidence="6">
    <location>
        <position position="301"/>
    </location>
</feature>
<evidence type="ECO:0000313" key="9">
    <source>
        <dbReference type="EMBL" id="MCF4119851.1"/>
    </source>
</evidence>
<keyword evidence="3 6" id="KW-0133">Cell shape</keyword>
<protein>
    <submittedName>
        <fullName evidence="9">L,D-transpeptidase</fullName>
    </submittedName>
</protein>
<evidence type="ECO:0000313" key="10">
    <source>
        <dbReference type="Proteomes" id="UP001165405"/>
    </source>
</evidence>
<dbReference type="RefSeq" id="WP_236087566.1">
    <property type="nucleotide sequence ID" value="NZ_JAKGSG010000010.1"/>
</dbReference>
<accession>A0AA41U5Y2</accession>
<feature type="active site" description="Proton donor/acceptor" evidence="6">
    <location>
        <position position="288"/>
    </location>
</feature>
<dbReference type="GO" id="GO:0008360">
    <property type="term" value="P:regulation of cell shape"/>
    <property type="evidence" value="ECO:0007669"/>
    <property type="project" value="UniProtKB-UniRule"/>
</dbReference>
<evidence type="ECO:0000256" key="7">
    <source>
        <dbReference type="SAM" id="MobiDB-lite"/>
    </source>
</evidence>
<evidence type="ECO:0000256" key="3">
    <source>
        <dbReference type="ARBA" id="ARBA00022960"/>
    </source>
</evidence>
<dbReference type="InterPro" id="IPR038063">
    <property type="entry name" value="Transpep_catalytic_dom"/>
</dbReference>
<dbReference type="GO" id="GO:0071555">
    <property type="term" value="P:cell wall organization"/>
    <property type="evidence" value="ECO:0007669"/>
    <property type="project" value="UniProtKB-UniRule"/>
</dbReference>
<name>A0AA41U5Y2_9MICO</name>
<dbReference type="EMBL" id="JAKGSG010000010">
    <property type="protein sequence ID" value="MCF4119851.1"/>
    <property type="molecule type" value="Genomic_DNA"/>
</dbReference>
<dbReference type="Pfam" id="PF03734">
    <property type="entry name" value="YkuD"/>
    <property type="match status" value="1"/>
</dbReference>
<evidence type="ECO:0000259" key="8">
    <source>
        <dbReference type="PROSITE" id="PS52029"/>
    </source>
</evidence>